<feature type="compositionally biased region" description="Basic and acidic residues" evidence="1">
    <location>
        <begin position="616"/>
        <end position="630"/>
    </location>
</feature>
<feature type="compositionally biased region" description="Basic and acidic residues" evidence="1">
    <location>
        <begin position="538"/>
        <end position="554"/>
    </location>
</feature>
<feature type="compositionally biased region" description="Low complexity" evidence="1">
    <location>
        <begin position="1066"/>
        <end position="1076"/>
    </location>
</feature>
<feature type="compositionally biased region" description="Polar residues" evidence="1">
    <location>
        <begin position="675"/>
        <end position="686"/>
    </location>
</feature>
<gene>
    <name evidence="2" type="ORF">CVLEPA_LOCUS1029</name>
</gene>
<comment type="caution">
    <text evidence="2">The sequence shown here is derived from an EMBL/GenBank/DDBJ whole genome shotgun (WGS) entry which is preliminary data.</text>
</comment>
<feature type="compositionally biased region" description="Basic and acidic residues" evidence="1">
    <location>
        <begin position="929"/>
        <end position="938"/>
    </location>
</feature>
<feature type="region of interest" description="Disordered" evidence="1">
    <location>
        <begin position="722"/>
        <end position="760"/>
    </location>
</feature>
<feature type="compositionally biased region" description="Basic and acidic residues" evidence="1">
    <location>
        <begin position="1041"/>
        <end position="1050"/>
    </location>
</feature>
<feature type="compositionally biased region" description="Basic and acidic residues" evidence="1">
    <location>
        <begin position="586"/>
        <end position="601"/>
    </location>
</feature>
<protein>
    <submittedName>
        <fullName evidence="2">Uncharacterized protein</fullName>
    </submittedName>
</protein>
<feature type="region of interest" description="Disordered" evidence="1">
    <location>
        <begin position="836"/>
        <end position="954"/>
    </location>
</feature>
<feature type="region of interest" description="Disordered" evidence="1">
    <location>
        <begin position="454"/>
        <end position="490"/>
    </location>
</feature>
<feature type="compositionally biased region" description="Basic and acidic residues" evidence="1">
    <location>
        <begin position="795"/>
        <end position="807"/>
    </location>
</feature>
<feature type="compositionally biased region" description="Basic and acidic residues" evidence="1">
    <location>
        <begin position="234"/>
        <end position="244"/>
    </location>
</feature>
<evidence type="ECO:0000313" key="2">
    <source>
        <dbReference type="EMBL" id="CAK8672021.1"/>
    </source>
</evidence>
<feature type="region of interest" description="Disordered" evidence="1">
    <location>
        <begin position="795"/>
        <end position="819"/>
    </location>
</feature>
<feature type="region of interest" description="Disordered" evidence="1">
    <location>
        <begin position="508"/>
        <end position="709"/>
    </location>
</feature>
<feature type="compositionally biased region" description="Basic and acidic residues" evidence="1">
    <location>
        <begin position="463"/>
        <end position="479"/>
    </location>
</feature>
<sequence>MGQKSSKKTDLFITDDVTLCELPDEDVSKFVGRAREYTAVDVHVDAQDSKEDEQSTKKKGSTAHHQSSIIGLLHRAHRKSYQLAFVVPKVKGSKTSTLGRNSLIKEEEEESVPRDENVDSLKGETIQPTHTVFLWRPKIQSRVKKEFSLKKMDAAKTFMNIMMDIEHKWNFSVKDFTGTMAEVSSGEYVQKLKEMVCAEAAQGARLLSVMKVDPVSLNNKTLSAEVTSNGGTRTGDEEATREQTTAKEELKLRMIFLYGSDKDLPLYQYSIECHNTKCTEQRLKRKKAQPTPKSSRETNITWSENWLELFKDDQRLTEVINLGELPPVESGNEQALKSKKSKKPREFQVLTLCFYEKLLRKEGEDSSNDENIAEAYDGLVREVWAPFDNNVQNNLETEAEKLGASGWELCTVLITSHIRMKNDGSEFRKCAIFFQRPKKEYLPKGEMDKSKENILEGLNGDGEGLKGDSEESKPNENEVVKTPPTSPKEKVEKFGVGMAFMKQGDLDLTKLRSTSKLSPKPVKKEDSTTGAFPAVQLKKVDRDKLKKTTPEVKQENVQQVKLRPTDVKPASNKKEEQKEVPWMASLEKKRDAVMKSEEQPKPKGNRPNSIEANGEIVKKLDELKKERVQERSTPSLTENNKEIPPSTDVSKQLGVPSETPAEEATEKKASEKDVQSTPAEDGGTTTDPKENTSKEEISEVATKETEQERLIEATLPSYLPYVDVDQLPSPPPIADALPSPPPFSTTLPDDSPLAHLHLPSPPPIPDDFLLIAEEEIVAFPSEDKKEVPNGILAQEKDQSAIASDKDALPIPSQPTDKEEDITAMVEIVSNVITDNTNIVTTEDIFQPNNDESQDEGNTFPTPAVPDERNEDSCETFSATDSVLLSQNELPTANDLNKEHPKTPNNSPHGSVSAAVPSNDNGNVALDNPVLEKETEANDKSLQSTATKKEELTDPIINAIDDIIRDAFSELEIIIPTKSKDIPVDSTSALTPVVTEDAEKNTETDELGVSGDENDASERKEEQLVGNTEEEAIVSPATQNEPSKKNTERETPTSAQKPFVVAEEKNSTQTSTSLQSPSHEHDAAQERVDAGDDISQEESTAELQEASPSKNNNKDALLSGSVIENVPTPM</sequence>
<feature type="compositionally biased region" description="Basic and acidic residues" evidence="1">
    <location>
        <begin position="687"/>
        <end position="709"/>
    </location>
</feature>
<feature type="region of interest" description="Disordered" evidence="1">
    <location>
        <begin position="225"/>
        <end position="244"/>
    </location>
</feature>
<feature type="region of interest" description="Disordered" evidence="1">
    <location>
        <begin position="41"/>
        <end position="68"/>
    </location>
</feature>
<feature type="compositionally biased region" description="Polar residues" evidence="1">
    <location>
        <begin position="874"/>
        <end position="894"/>
    </location>
</feature>
<name>A0ABP0EZL0_CLALP</name>
<reference evidence="2 3" key="1">
    <citation type="submission" date="2024-02" db="EMBL/GenBank/DDBJ databases">
        <authorList>
            <person name="Daric V."/>
            <person name="Darras S."/>
        </authorList>
    </citation>
    <scope>NUCLEOTIDE SEQUENCE [LARGE SCALE GENOMIC DNA]</scope>
</reference>
<feature type="compositionally biased region" description="Basic and acidic residues" evidence="1">
    <location>
        <begin position="1077"/>
        <end position="1089"/>
    </location>
</feature>
<feature type="compositionally biased region" description="Pro residues" evidence="1">
    <location>
        <begin position="728"/>
        <end position="743"/>
    </location>
</feature>
<feature type="compositionally biased region" description="Low complexity" evidence="1">
    <location>
        <begin position="744"/>
        <end position="758"/>
    </location>
</feature>
<organism evidence="2 3">
    <name type="scientific">Clavelina lepadiformis</name>
    <name type="common">Light-bulb sea squirt</name>
    <name type="synonym">Ascidia lepadiformis</name>
    <dbReference type="NCBI Taxonomy" id="159417"/>
    <lineage>
        <taxon>Eukaryota</taxon>
        <taxon>Metazoa</taxon>
        <taxon>Chordata</taxon>
        <taxon>Tunicata</taxon>
        <taxon>Ascidiacea</taxon>
        <taxon>Aplousobranchia</taxon>
        <taxon>Clavelinidae</taxon>
        <taxon>Clavelina</taxon>
    </lineage>
</organism>
<proteinExistence type="predicted"/>
<dbReference type="EMBL" id="CAWYQH010000001">
    <property type="protein sequence ID" value="CAK8672021.1"/>
    <property type="molecule type" value="Genomic_DNA"/>
</dbReference>
<dbReference type="Proteomes" id="UP001642483">
    <property type="component" value="Unassembled WGS sequence"/>
</dbReference>
<evidence type="ECO:0000256" key="1">
    <source>
        <dbReference type="SAM" id="MobiDB-lite"/>
    </source>
</evidence>
<feature type="region of interest" description="Disordered" evidence="1">
    <location>
        <begin position="979"/>
        <end position="1129"/>
    </location>
</feature>
<accession>A0ABP0EZL0</accession>
<evidence type="ECO:0000313" key="3">
    <source>
        <dbReference type="Proteomes" id="UP001642483"/>
    </source>
</evidence>
<feature type="compositionally biased region" description="Basic and acidic residues" evidence="1">
    <location>
        <begin position="41"/>
        <end position="56"/>
    </location>
</feature>
<keyword evidence="3" id="KW-1185">Reference proteome</keyword>
<feature type="compositionally biased region" description="Polar residues" evidence="1">
    <location>
        <begin position="846"/>
        <end position="860"/>
    </location>
</feature>
<feature type="compositionally biased region" description="Basic and acidic residues" evidence="1">
    <location>
        <begin position="664"/>
        <end position="674"/>
    </location>
</feature>
<feature type="compositionally biased region" description="Acidic residues" evidence="1">
    <location>
        <begin position="1090"/>
        <end position="1099"/>
    </location>
</feature>
<feature type="compositionally biased region" description="Polar residues" evidence="1">
    <location>
        <begin position="902"/>
        <end position="921"/>
    </location>
</feature>
<feature type="compositionally biased region" description="Polar residues" evidence="1">
    <location>
        <begin position="1100"/>
        <end position="1110"/>
    </location>
</feature>